<reference evidence="2" key="1">
    <citation type="journal article" date="2019" name="MBio">
        <title>Comparative genomics for the elucidation of multidrug resistance (MDR) in Candida lusitaniae.</title>
        <authorList>
            <person name="Kannan A."/>
            <person name="Asner S.A."/>
            <person name="Trachsel E."/>
            <person name="Kelly S."/>
            <person name="Parker J."/>
            <person name="Sanglard D."/>
        </authorList>
    </citation>
    <scope>NUCLEOTIDE SEQUENCE [LARGE SCALE GENOMIC DNA]</scope>
    <source>
        <strain evidence="2">P1</strain>
    </source>
</reference>
<proteinExistence type="predicted"/>
<evidence type="ECO:0000313" key="2">
    <source>
        <dbReference type="Proteomes" id="UP000326582"/>
    </source>
</evidence>
<sequence length="170" mass="19138">MFASLRRFQATPAYGALLSSLKVDLKKAMIAKNNMEKTTIRSILSTIKNNEIDGGAQTEFELSKVLNKMVKQRVDSAREFQQQKRDDLAEIESKESEIIKKYVESLPVASDEEIKEKLTHFLNEIKANDANTHVGAIFKQINDDLASSWGAAPSVIKSMVPSLYKDIFKK</sequence>
<accession>A0ACD0WF77</accession>
<evidence type="ECO:0000313" key="1">
    <source>
        <dbReference type="EMBL" id="QFZ26000.1"/>
    </source>
</evidence>
<dbReference type="Proteomes" id="UP000326582">
    <property type="component" value="Chromosome 1"/>
</dbReference>
<organism evidence="1 2">
    <name type="scientific">Clavispora lusitaniae</name>
    <name type="common">Candida lusitaniae</name>
    <dbReference type="NCBI Taxonomy" id="36911"/>
    <lineage>
        <taxon>Eukaryota</taxon>
        <taxon>Fungi</taxon>
        <taxon>Dikarya</taxon>
        <taxon>Ascomycota</taxon>
        <taxon>Saccharomycotina</taxon>
        <taxon>Pichiomycetes</taxon>
        <taxon>Metschnikowiaceae</taxon>
        <taxon>Clavispora</taxon>
    </lineage>
</organism>
<protein>
    <submittedName>
        <fullName evidence="1">Altered inheritance of mitochondria protein</fullName>
    </submittedName>
</protein>
<dbReference type="EMBL" id="CP038484">
    <property type="protein sequence ID" value="QFZ26000.1"/>
    <property type="molecule type" value="Genomic_DNA"/>
</dbReference>
<name>A0ACD0WF77_CLALS</name>
<gene>
    <name evidence="1" type="ORF">EJF14_11124</name>
</gene>
<keyword evidence="2" id="KW-1185">Reference proteome</keyword>